<dbReference type="Gene3D" id="3.40.50.1000">
    <property type="entry name" value="HAD superfamily/HAD-like"/>
    <property type="match status" value="1"/>
</dbReference>
<gene>
    <name evidence="2" type="ORF">GCM10007067_22110</name>
</gene>
<evidence type="ECO:0000256" key="1">
    <source>
        <dbReference type="ARBA" id="ARBA00022801"/>
    </source>
</evidence>
<keyword evidence="3" id="KW-1185">Reference proteome</keyword>
<dbReference type="Pfam" id="PF00702">
    <property type="entry name" value="Hydrolase"/>
    <property type="match status" value="1"/>
</dbReference>
<dbReference type="InterPro" id="IPR023198">
    <property type="entry name" value="PGP-like_dom2"/>
</dbReference>
<dbReference type="SFLD" id="SFLDG01129">
    <property type="entry name" value="C1.5:_HAD__Beta-PGM__Phosphata"/>
    <property type="match status" value="1"/>
</dbReference>
<dbReference type="Proteomes" id="UP000646426">
    <property type="component" value="Unassembled WGS sequence"/>
</dbReference>
<name>A0A918T4M6_9GAMM</name>
<dbReference type="InterPro" id="IPR023214">
    <property type="entry name" value="HAD_sf"/>
</dbReference>
<dbReference type="SUPFAM" id="SSF56784">
    <property type="entry name" value="HAD-like"/>
    <property type="match status" value="1"/>
</dbReference>
<protein>
    <submittedName>
        <fullName evidence="2">Haloacid dehalogenase</fullName>
    </submittedName>
</protein>
<comment type="caution">
    <text evidence="2">The sequence shown here is derived from an EMBL/GenBank/DDBJ whole genome shotgun (WGS) entry which is preliminary data.</text>
</comment>
<sequence>MHIRDTGRDARGIRLVGFDADDTLWRSQDYFDAAQLEFERIVGAYVDLADARAHDRLYAIEGRNIAVFGYGVKGMALSMIEAAVEITDARISARDVHRIVELGKELLRHPVELLPGIRDAVEEIGREFELVLITKGDLFHQEAKVRQSGFSDCFRRIEIVSEKDTATYARLFEEFGLAAAQFCMVGNSLRSDIAPVLALGGWGVHMPYHTTWVHETAAALPDELLPRMRTVDGAPALPDAVRALAAACRSETR</sequence>
<proteinExistence type="predicted"/>
<accession>A0A918T4M6</accession>
<evidence type="ECO:0000313" key="3">
    <source>
        <dbReference type="Proteomes" id="UP000646426"/>
    </source>
</evidence>
<dbReference type="GO" id="GO:0016787">
    <property type="term" value="F:hydrolase activity"/>
    <property type="evidence" value="ECO:0007669"/>
    <property type="project" value="UniProtKB-KW"/>
</dbReference>
<dbReference type="PANTHER" id="PTHR43316">
    <property type="entry name" value="HYDROLASE, HALOACID DELAHOGENASE-RELATED"/>
    <property type="match status" value="1"/>
</dbReference>
<dbReference type="SFLD" id="SFLDS00003">
    <property type="entry name" value="Haloacid_Dehalogenase"/>
    <property type="match status" value="1"/>
</dbReference>
<organism evidence="2 3">
    <name type="scientific">Cognatilysobacter bugurensis</name>
    <dbReference type="NCBI Taxonomy" id="543356"/>
    <lineage>
        <taxon>Bacteria</taxon>
        <taxon>Pseudomonadati</taxon>
        <taxon>Pseudomonadota</taxon>
        <taxon>Gammaproteobacteria</taxon>
        <taxon>Lysobacterales</taxon>
        <taxon>Lysobacteraceae</taxon>
        <taxon>Cognatilysobacter</taxon>
    </lineage>
</organism>
<reference evidence="2" key="1">
    <citation type="journal article" date="2014" name="Int. J. Syst. Evol. Microbiol.">
        <title>Complete genome sequence of Corynebacterium casei LMG S-19264T (=DSM 44701T), isolated from a smear-ripened cheese.</title>
        <authorList>
            <consortium name="US DOE Joint Genome Institute (JGI-PGF)"/>
            <person name="Walter F."/>
            <person name="Albersmeier A."/>
            <person name="Kalinowski J."/>
            <person name="Ruckert C."/>
        </authorList>
    </citation>
    <scope>NUCLEOTIDE SEQUENCE</scope>
    <source>
        <strain evidence="2">KCTC 23077</strain>
    </source>
</reference>
<reference evidence="2" key="2">
    <citation type="submission" date="2020-09" db="EMBL/GenBank/DDBJ databases">
        <authorList>
            <person name="Sun Q."/>
            <person name="Kim S."/>
        </authorList>
    </citation>
    <scope>NUCLEOTIDE SEQUENCE</scope>
    <source>
        <strain evidence="2">KCTC 23077</strain>
    </source>
</reference>
<keyword evidence="1" id="KW-0378">Hydrolase</keyword>
<evidence type="ECO:0000313" key="2">
    <source>
        <dbReference type="EMBL" id="GHA83570.1"/>
    </source>
</evidence>
<dbReference type="RefSeq" id="WP_189456485.1">
    <property type="nucleotide sequence ID" value="NZ_BMYD01000003.1"/>
</dbReference>
<dbReference type="Gene3D" id="1.10.150.240">
    <property type="entry name" value="Putative phosphatase, domain 2"/>
    <property type="match status" value="1"/>
</dbReference>
<dbReference type="InterPro" id="IPR051540">
    <property type="entry name" value="S-2-haloacid_dehalogenase"/>
</dbReference>
<dbReference type="AlphaFoldDB" id="A0A918T4M6"/>
<dbReference type="InterPro" id="IPR036412">
    <property type="entry name" value="HAD-like_sf"/>
</dbReference>
<dbReference type="PANTHER" id="PTHR43316:SF8">
    <property type="entry name" value="HAD FAMILY HYDROLASE"/>
    <property type="match status" value="1"/>
</dbReference>
<dbReference type="EMBL" id="BMYD01000003">
    <property type="protein sequence ID" value="GHA83570.1"/>
    <property type="molecule type" value="Genomic_DNA"/>
</dbReference>